<dbReference type="GO" id="GO:0005506">
    <property type="term" value="F:iron ion binding"/>
    <property type="evidence" value="ECO:0007669"/>
    <property type="project" value="InterPro"/>
</dbReference>
<dbReference type="InterPro" id="IPR036922">
    <property type="entry name" value="Rieske_2Fe-2S_sf"/>
</dbReference>
<evidence type="ECO:0000313" key="7">
    <source>
        <dbReference type="EMBL" id="MTH79632.1"/>
    </source>
</evidence>
<dbReference type="EMBL" id="WMIE01000018">
    <property type="protein sequence ID" value="MTH79632.1"/>
    <property type="molecule type" value="Genomic_DNA"/>
</dbReference>
<accession>A0A6L6JBX3</accession>
<dbReference type="GO" id="GO:0051537">
    <property type="term" value="F:2 iron, 2 sulfur cluster binding"/>
    <property type="evidence" value="ECO:0007669"/>
    <property type="project" value="UniProtKB-KW"/>
</dbReference>
<keyword evidence="1" id="KW-0001">2Fe-2S</keyword>
<dbReference type="Gene3D" id="2.102.10.10">
    <property type="entry name" value="Rieske [2Fe-2S] iron-sulphur domain"/>
    <property type="match status" value="1"/>
</dbReference>
<evidence type="ECO:0000259" key="6">
    <source>
        <dbReference type="PROSITE" id="PS51296"/>
    </source>
</evidence>
<protein>
    <submittedName>
        <fullName evidence="7">Rieske 2Fe-2S domain-containing protein</fullName>
    </submittedName>
</protein>
<keyword evidence="2" id="KW-0479">Metal-binding</keyword>
<gene>
    <name evidence="7" type="ORF">GL286_18115</name>
</gene>
<proteinExistence type="predicted"/>
<evidence type="ECO:0000256" key="3">
    <source>
        <dbReference type="ARBA" id="ARBA00023002"/>
    </source>
</evidence>
<keyword evidence="3" id="KW-0560">Oxidoreductase</keyword>
<organism evidence="7 8">
    <name type="scientific">Paracoccus aestuariivivens</name>
    <dbReference type="NCBI Taxonomy" id="1820333"/>
    <lineage>
        <taxon>Bacteria</taxon>
        <taxon>Pseudomonadati</taxon>
        <taxon>Pseudomonadota</taxon>
        <taxon>Alphaproteobacteria</taxon>
        <taxon>Rhodobacterales</taxon>
        <taxon>Paracoccaceae</taxon>
        <taxon>Paracoccus</taxon>
    </lineage>
</organism>
<dbReference type="AlphaFoldDB" id="A0A6L6JBX3"/>
<dbReference type="SUPFAM" id="SSF50022">
    <property type="entry name" value="ISP domain"/>
    <property type="match status" value="1"/>
</dbReference>
<dbReference type="PROSITE" id="PS51296">
    <property type="entry name" value="RIESKE"/>
    <property type="match status" value="1"/>
</dbReference>
<dbReference type="PANTHER" id="PTHR21266">
    <property type="entry name" value="IRON-SULFUR DOMAIN CONTAINING PROTEIN"/>
    <property type="match status" value="1"/>
</dbReference>
<comment type="caution">
    <text evidence="7">The sequence shown here is derived from an EMBL/GenBank/DDBJ whole genome shotgun (WGS) entry which is preliminary data.</text>
</comment>
<dbReference type="InterPro" id="IPR017941">
    <property type="entry name" value="Rieske_2Fe-2S"/>
</dbReference>
<evidence type="ECO:0000256" key="5">
    <source>
        <dbReference type="ARBA" id="ARBA00023014"/>
    </source>
</evidence>
<keyword evidence="5" id="KW-0411">Iron-sulfur</keyword>
<evidence type="ECO:0000256" key="1">
    <source>
        <dbReference type="ARBA" id="ARBA00022714"/>
    </source>
</evidence>
<name>A0A6L6JBX3_9RHOB</name>
<keyword evidence="8" id="KW-1185">Reference proteome</keyword>
<dbReference type="GO" id="GO:0016491">
    <property type="term" value="F:oxidoreductase activity"/>
    <property type="evidence" value="ECO:0007669"/>
    <property type="project" value="UniProtKB-KW"/>
</dbReference>
<evidence type="ECO:0000313" key="8">
    <source>
        <dbReference type="Proteomes" id="UP000478183"/>
    </source>
</evidence>
<reference evidence="7 8" key="1">
    <citation type="submission" date="2019-11" db="EMBL/GenBank/DDBJ databases">
        <authorList>
            <person name="Dong K."/>
        </authorList>
    </citation>
    <scope>NUCLEOTIDE SEQUENCE [LARGE SCALE GENOMIC DNA]</scope>
    <source>
        <strain evidence="7 8">NBRC 111993</strain>
    </source>
</reference>
<sequence length="221" mass="23545">MIAARSTRINDKSAMNWTPAALSQDIPSGSAAPGQLGDKDIVIWRSASGRIAAWSDRCPHRGMRLSHGFVRGEFLSCIYHGWRYGDGGQCHRIPAHPELTPPEAIKVPVFAVVESGGIVWVAEKDAEPADLPMEFAGFASFRTIRTTVPASIVAAAFGCTGLELRGTLGGTDVVLLLQPLTDGCNLHVLAADGTGPDQLDRVSVAVEALRRQAESVQEFAA</sequence>
<feature type="domain" description="Rieske" evidence="6">
    <location>
        <begin position="17"/>
        <end position="121"/>
    </location>
</feature>
<dbReference type="Pfam" id="PF00355">
    <property type="entry name" value="Rieske"/>
    <property type="match status" value="1"/>
</dbReference>
<keyword evidence="4" id="KW-0408">Iron</keyword>
<evidence type="ECO:0000256" key="2">
    <source>
        <dbReference type="ARBA" id="ARBA00022723"/>
    </source>
</evidence>
<dbReference type="Proteomes" id="UP000478183">
    <property type="component" value="Unassembled WGS sequence"/>
</dbReference>
<dbReference type="InterPro" id="IPR015881">
    <property type="entry name" value="ARHD_Rieske_2Fe_2S"/>
</dbReference>
<dbReference type="PROSITE" id="PS00570">
    <property type="entry name" value="RING_HYDROXYL_ALPHA"/>
    <property type="match status" value="1"/>
</dbReference>
<dbReference type="InterPro" id="IPR050584">
    <property type="entry name" value="Cholesterol_7-desaturase"/>
</dbReference>
<dbReference type="PANTHER" id="PTHR21266:SF60">
    <property type="entry name" value="3-KETOSTEROID-9-ALPHA-MONOOXYGENASE, OXYGENASE COMPONENT"/>
    <property type="match status" value="1"/>
</dbReference>
<evidence type="ECO:0000256" key="4">
    <source>
        <dbReference type="ARBA" id="ARBA00023004"/>
    </source>
</evidence>